<dbReference type="GO" id="GO:0071978">
    <property type="term" value="P:bacterial-type flagellum-dependent swarming motility"/>
    <property type="evidence" value="ECO:0007669"/>
    <property type="project" value="TreeGrafter"/>
</dbReference>
<proteinExistence type="inferred from homology"/>
<name>A0A1Y2K087_9PROT</name>
<dbReference type="Proteomes" id="UP000194003">
    <property type="component" value="Unassembled WGS sequence"/>
</dbReference>
<sequence>MIDTKSDFLTSFKVTASGLAAQRMRLNIIAENLANAQTTRTPEGGPYKRRDPVFMSRPFQDFLTREQAAGATGVAVDRINVDQRPPRLQYDPTHPDANADGYVAMPNIDTVTEMVNMMSASRSYEANVSVLNASKAMALKALEIGR</sequence>
<dbReference type="EMBL" id="LVJN01000020">
    <property type="protein sequence ID" value="OSM01453.1"/>
    <property type="molecule type" value="Genomic_DNA"/>
</dbReference>
<accession>A0A1Y2K087</accession>
<dbReference type="STRING" id="1434232.MAIT1_01417"/>
<dbReference type="NCBIfam" id="TIGR01395">
    <property type="entry name" value="FlgC"/>
    <property type="match status" value="1"/>
</dbReference>
<evidence type="ECO:0000256" key="3">
    <source>
        <dbReference type="ARBA" id="ARBA00017941"/>
    </source>
</evidence>
<evidence type="ECO:0000259" key="7">
    <source>
        <dbReference type="Pfam" id="PF00460"/>
    </source>
</evidence>
<reference evidence="9 10" key="1">
    <citation type="journal article" date="2016" name="BMC Genomics">
        <title>Combined genomic and structural analyses of a cultured magnetotactic bacterium reveals its niche adaptation to a dynamic environment.</title>
        <authorList>
            <person name="Araujo A.C."/>
            <person name="Morillo V."/>
            <person name="Cypriano J."/>
            <person name="Teixeira L.C."/>
            <person name="Leao P."/>
            <person name="Lyra S."/>
            <person name="Almeida L.G."/>
            <person name="Bazylinski D.A."/>
            <person name="Vasconcellos A.T."/>
            <person name="Abreu F."/>
            <person name="Lins U."/>
        </authorList>
    </citation>
    <scope>NUCLEOTIDE SEQUENCE [LARGE SCALE GENOMIC DNA]</scope>
    <source>
        <strain evidence="9 10">IT-1</strain>
    </source>
</reference>
<dbReference type="Pfam" id="PF00460">
    <property type="entry name" value="Flg_bb_rod"/>
    <property type="match status" value="1"/>
</dbReference>
<keyword evidence="4 6" id="KW-0975">Bacterial flagellum</keyword>
<comment type="caution">
    <text evidence="9">The sequence shown here is derived from an EMBL/GenBank/DDBJ whole genome shotgun (WGS) entry which is preliminary data.</text>
</comment>
<dbReference type="OrthoDB" id="9813951at2"/>
<dbReference type="InterPro" id="IPR001444">
    <property type="entry name" value="Flag_bb_rod_N"/>
</dbReference>
<evidence type="ECO:0000256" key="6">
    <source>
        <dbReference type="RuleBase" id="RU362062"/>
    </source>
</evidence>
<gene>
    <name evidence="9" type="ORF">MAIT1_01417</name>
</gene>
<keyword evidence="9" id="KW-0969">Cilium</keyword>
<keyword evidence="10" id="KW-1185">Reference proteome</keyword>
<dbReference type="PANTHER" id="PTHR30435:SF2">
    <property type="entry name" value="FLAGELLAR BASAL-BODY ROD PROTEIN FLGC"/>
    <property type="match status" value="1"/>
</dbReference>
<evidence type="ECO:0000256" key="4">
    <source>
        <dbReference type="ARBA" id="ARBA00023143"/>
    </source>
</evidence>
<dbReference type="Pfam" id="PF06429">
    <property type="entry name" value="Flg_bbr_C"/>
    <property type="match status" value="1"/>
</dbReference>
<dbReference type="RefSeq" id="WP_085442904.1">
    <property type="nucleotide sequence ID" value="NZ_LVJN01000020.1"/>
</dbReference>
<keyword evidence="9" id="KW-0282">Flagellum</keyword>
<evidence type="ECO:0000256" key="1">
    <source>
        <dbReference type="ARBA" id="ARBA00004117"/>
    </source>
</evidence>
<dbReference type="InterPro" id="IPR006299">
    <property type="entry name" value="FlgC"/>
</dbReference>
<protein>
    <recommendedName>
        <fullName evidence="3 6">Flagellar basal-body rod protein FlgC</fullName>
    </recommendedName>
</protein>
<comment type="subcellular location">
    <subcellularLocation>
        <location evidence="1 6">Bacterial flagellum basal body</location>
    </subcellularLocation>
</comment>
<feature type="domain" description="Flagellar basal body rod protein N-terminal" evidence="7">
    <location>
        <begin position="14"/>
        <end position="39"/>
    </location>
</feature>
<dbReference type="AlphaFoldDB" id="A0A1Y2K087"/>
<dbReference type="InterPro" id="IPR010930">
    <property type="entry name" value="Flg_bb/hook_C_dom"/>
</dbReference>
<evidence type="ECO:0000259" key="8">
    <source>
        <dbReference type="Pfam" id="PF06429"/>
    </source>
</evidence>
<dbReference type="PANTHER" id="PTHR30435">
    <property type="entry name" value="FLAGELLAR PROTEIN"/>
    <property type="match status" value="1"/>
</dbReference>
<evidence type="ECO:0000256" key="5">
    <source>
        <dbReference type="ARBA" id="ARBA00025933"/>
    </source>
</evidence>
<dbReference type="GO" id="GO:0030694">
    <property type="term" value="C:bacterial-type flagellum basal body, rod"/>
    <property type="evidence" value="ECO:0007669"/>
    <property type="project" value="UniProtKB-UniRule"/>
</dbReference>
<comment type="similarity">
    <text evidence="2">Belongs to the flagella basal body rod proteins family.</text>
</comment>
<evidence type="ECO:0000256" key="2">
    <source>
        <dbReference type="ARBA" id="ARBA00009677"/>
    </source>
</evidence>
<comment type="subunit">
    <text evidence="5 6">The basal body constitutes a major portion of the flagellar organelle and consists of four rings (L,P,S, and M) mounted on a central rod. The rod consists of about 26 subunits of FlgG in the distal portion, and FlgB, FlgC and FlgF are thought to build up the proximal portion of the rod with about 6 subunits each.</text>
</comment>
<organism evidence="9 10">
    <name type="scientific">Magnetofaba australis IT-1</name>
    <dbReference type="NCBI Taxonomy" id="1434232"/>
    <lineage>
        <taxon>Bacteria</taxon>
        <taxon>Pseudomonadati</taxon>
        <taxon>Pseudomonadota</taxon>
        <taxon>Magnetococcia</taxon>
        <taxon>Magnetococcales</taxon>
        <taxon>Magnetococcaceae</taxon>
        <taxon>Magnetofaba</taxon>
    </lineage>
</organism>
<evidence type="ECO:0000313" key="10">
    <source>
        <dbReference type="Proteomes" id="UP000194003"/>
    </source>
</evidence>
<keyword evidence="9" id="KW-0966">Cell projection</keyword>
<evidence type="ECO:0000313" key="9">
    <source>
        <dbReference type="EMBL" id="OSM01453.1"/>
    </source>
</evidence>
<feature type="domain" description="Flagellar basal-body/hook protein C-terminal" evidence="8">
    <location>
        <begin position="100"/>
        <end position="143"/>
    </location>
</feature>